<evidence type="ECO:0000313" key="2">
    <source>
        <dbReference type="EMBL" id="MDG0793907.1"/>
    </source>
</evidence>
<dbReference type="RefSeq" id="WP_277567686.1">
    <property type="nucleotide sequence ID" value="NZ_JAPDHZ010000005.1"/>
</dbReference>
<reference evidence="2 3" key="1">
    <citation type="submission" date="2022-10" db="EMBL/GenBank/DDBJ databases">
        <title>Comparative genomic analysis of Cohnella hashimotonis sp. nov., isolated from the International Space Station.</title>
        <authorList>
            <person name="Simpson A."/>
            <person name="Venkateswaran K."/>
        </authorList>
    </citation>
    <scope>NUCLEOTIDE SEQUENCE [LARGE SCALE GENOMIC DNA]</scope>
    <source>
        <strain evidence="2 3">DSM 18997</strain>
    </source>
</reference>
<dbReference type="Proteomes" id="UP001153387">
    <property type="component" value="Unassembled WGS sequence"/>
</dbReference>
<dbReference type="InterPro" id="IPR007815">
    <property type="entry name" value="Emycin_Estase"/>
</dbReference>
<protein>
    <submittedName>
        <fullName evidence="2">Erythromycin esterase family protein</fullName>
    </submittedName>
</protein>
<feature type="region of interest" description="Disordered" evidence="1">
    <location>
        <begin position="330"/>
        <end position="362"/>
    </location>
</feature>
<dbReference type="CDD" id="cd14728">
    <property type="entry name" value="Ere-like"/>
    <property type="match status" value="1"/>
</dbReference>
<dbReference type="SUPFAM" id="SSF159501">
    <property type="entry name" value="EreA/ChaN-like"/>
    <property type="match status" value="1"/>
</dbReference>
<dbReference type="PIRSF" id="PIRSF036794">
    <property type="entry name" value="UCP_erythr_ester"/>
    <property type="match status" value="1"/>
</dbReference>
<evidence type="ECO:0000313" key="3">
    <source>
        <dbReference type="Proteomes" id="UP001153387"/>
    </source>
</evidence>
<keyword evidence="3" id="KW-1185">Reference proteome</keyword>
<dbReference type="PANTHER" id="PTHR31299:SF0">
    <property type="entry name" value="ESTERASE, PUTATIVE (AFU_ORTHOLOGUE AFUA_1G05850)-RELATED"/>
    <property type="match status" value="1"/>
</dbReference>
<dbReference type="Gene3D" id="3.40.1660.10">
    <property type="entry name" value="EreA-like (biosynthetic domain)"/>
    <property type="match status" value="1"/>
</dbReference>
<name>A0A9X4KPK2_9BACL</name>
<organism evidence="2 3">
    <name type="scientific">Cohnella ginsengisoli</name>
    <dbReference type="NCBI Taxonomy" id="425004"/>
    <lineage>
        <taxon>Bacteria</taxon>
        <taxon>Bacillati</taxon>
        <taxon>Bacillota</taxon>
        <taxon>Bacilli</taxon>
        <taxon>Bacillales</taxon>
        <taxon>Paenibacillaceae</taxon>
        <taxon>Cohnella</taxon>
    </lineage>
</organism>
<dbReference type="AlphaFoldDB" id="A0A9X4KPK2"/>
<accession>A0A9X4KPK2</accession>
<comment type="caution">
    <text evidence="2">The sequence shown here is derived from an EMBL/GenBank/DDBJ whole genome shotgun (WGS) entry which is preliminary data.</text>
</comment>
<evidence type="ECO:0000256" key="1">
    <source>
        <dbReference type="SAM" id="MobiDB-lite"/>
    </source>
</evidence>
<proteinExistence type="predicted"/>
<dbReference type="Gene3D" id="3.30.1870.10">
    <property type="entry name" value="EreA-like, domain 2"/>
    <property type="match status" value="1"/>
</dbReference>
<dbReference type="InterPro" id="IPR014622">
    <property type="entry name" value="UCP036794_erythomycin"/>
</dbReference>
<dbReference type="PANTHER" id="PTHR31299">
    <property type="entry name" value="ESTERASE, PUTATIVE (AFU_ORTHOLOGUE AFUA_1G05850)-RELATED"/>
    <property type="match status" value="1"/>
</dbReference>
<dbReference type="EMBL" id="JAPDHZ010000005">
    <property type="protein sequence ID" value="MDG0793907.1"/>
    <property type="molecule type" value="Genomic_DNA"/>
</dbReference>
<dbReference type="Pfam" id="PF05139">
    <property type="entry name" value="Erythro_esteras"/>
    <property type="match status" value="1"/>
</dbReference>
<dbReference type="InterPro" id="IPR052036">
    <property type="entry name" value="Hydrolase/PRTase-associated"/>
</dbReference>
<dbReference type="GO" id="GO:0046677">
    <property type="term" value="P:response to antibiotic"/>
    <property type="evidence" value="ECO:0007669"/>
    <property type="project" value="InterPro"/>
</dbReference>
<sequence>MRNKENEVFHALERLATPYVGAARANALVERAGEAAIVMIGEASHGTSEFYAERAELSKRLIVEKGFRFIAVEGDWPSCYVLNRYVKGDAAAGTIAADALRDFARWPTWMWANREVAAFADWLRVYNDGKAEEDKVGFYGFDLYSLWESMDEILKYLGEKDGADLEAAKRAFECFEQHGREEQQYGIAANFYGEGCEAEVVALLRKLQDKWKTARPGDREDALAAELNALAVKGAEDYYRTMIRHDAESWNVRDRHMAAALERLMAYHGPAARAIVWAHNTHVGDARATDMAEEGMVNVGQLLREAHGGEVYAIGFGTYQGSVIAGRGWGAADRSDEGSSGGIRKLGRAASPARTGRQAASA</sequence>
<gene>
    <name evidence="2" type="ORF">OMP38_26095</name>
</gene>